<dbReference type="InterPro" id="IPR001296">
    <property type="entry name" value="Glyco_trans_1"/>
</dbReference>
<organism evidence="5 6">
    <name type="scientific">Truepera radiovictrix (strain DSM 17093 / CIP 108686 / LMG 22925 / RQ-24)</name>
    <dbReference type="NCBI Taxonomy" id="649638"/>
    <lineage>
        <taxon>Bacteria</taxon>
        <taxon>Thermotogati</taxon>
        <taxon>Deinococcota</taxon>
        <taxon>Deinococci</taxon>
        <taxon>Trueperales</taxon>
        <taxon>Trueperaceae</taxon>
        <taxon>Truepera</taxon>
    </lineage>
</organism>
<feature type="domain" description="Glycosyl transferase family 1" evidence="4">
    <location>
        <begin position="219"/>
        <end position="373"/>
    </location>
</feature>
<dbReference type="EMBL" id="CP002049">
    <property type="protein sequence ID" value="ADI13871.1"/>
    <property type="molecule type" value="Genomic_DNA"/>
</dbReference>
<dbReference type="SUPFAM" id="SSF53756">
    <property type="entry name" value="UDP-Glycosyltransferase/glycogen phosphorylase"/>
    <property type="match status" value="1"/>
</dbReference>
<dbReference type="Proteomes" id="UP000000379">
    <property type="component" value="Chromosome"/>
</dbReference>
<evidence type="ECO:0000259" key="4">
    <source>
        <dbReference type="Pfam" id="PF00534"/>
    </source>
</evidence>
<evidence type="ECO:0000256" key="3">
    <source>
        <dbReference type="ARBA" id="ARBA00022679"/>
    </source>
</evidence>
<dbReference type="CAZy" id="GT4">
    <property type="family name" value="Glycosyltransferase Family 4"/>
</dbReference>
<sequence>MKLLYVTASLPYGTTEVFAVPELQELTRRGHEVRLAPMSRYAATPPSDALPFVPHTLYAPLVSAASFGGGAAQFVRRPGRAVGVLRRVLEGQKRDVVEKNLAVFPRALWLARVARAWGAEHIHGYWASVAATAAMIAGEVSGIPWSFTAHRWDIVQPNALPAKLESAHFARFISQDGFERARPVAGSLLDEKGVVIRMGVPLDAAAVEPTPLPEGTHLRVVCTATLIPRKGHRYLLAALAELKRRDLCVTLTLAGGGELREELEAQVRELGLSDRVTFLGNVDHAELLRLYASGAFDAFVLPSLHEGISVAVMEAMSHALPVIATDVGGTKELLTEGAGLLVPAEDVSALVEALLELISHPERRARLAQTGRARVFELHDVRRIVDALEARFSEPLVAPSAQQETVPL</sequence>
<evidence type="ECO:0000313" key="6">
    <source>
        <dbReference type="Proteomes" id="UP000000379"/>
    </source>
</evidence>
<dbReference type="RefSeq" id="WP_013177243.1">
    <property type="nucleotide sequence ID" value="NC_014221.1"/>
</dbReference>
<dbReference type="Pfam" id="PF00534">
    <property type="entry name" value="Glycos_transf_1"/>
    <property type="match status" value="1"/>
</dbReference>
<evidence type="ECO:0000256" key="1">
    <source>
        <dbReference type="ARBA" id="ARBA00009481"/>
    </source>
</evidence>
<comment type="similarity">
    <text evidence="1">Belongs to the glycosyltransferase group 1 family. Glycosyltransferase 4 subfamily.</text>
</comment>
<reference evidence="6" key="1">
    <citation type="submission" date="2010-05" db="EMBL/GenBank/DDBJ databases">
        <title>The complete genome of Truepera radiovictris DSM 17093.</title>
        <authorList>
            <consortium name="US DOE Joint Genome Institute (JGI-PGF)"/>
            <person name="Lucas S."/>
            <person name="Copeland A."/>
            <person name="Lapidus A."/>
            <person name="Glavina del Rio T."/>
            <person name="Dalin E."/>
            <person name="Tice H."/>
            <person name="Bruce D."/>
            <person name="Goodwin L."/>
            <person name="Pitluck S."/>
            <person name="Kyrpides N."/>
            <person name="Mavromatis K."/>
            <person name="Ovchinnikova G."/>
            <person name="Munk A.C."/>
            <person name="Detter J.C."/>
            <person name="Han C."/>
            <person name="Tapia R."/>
            <person name="Land M."/>
            <person name="Hauser L."/>
            <person name="Markowitz V."/>
            <person name="Cheng J.-F."/>
            <person name="Hugenholtz P."/>
            <person name="Woyke T."/>
            <person name="Wu D."/>
            <person name="Tindall B."/>
            <person name="Pomrenke H.G."/>
            <person name="Brambilla E."/>
            <person name="Klenk H.-P."/>
            <person name="Eisen J.A."/>
        </authorList>
    </citation>
    <scope>NUCLEOTIDE SEQUENCE [LARGE SCALE GENOMIC DNA]</scope>
    <source>
        <strain evidence="6">DSM 17093 / CIP 108686 / LMG 22925 / RQ-24</strain>
    </source>
</reference>
<dbReference type="STRING" id="649638.Trad_0735"/>
<reference evidence="5 6" key="2">
    <citation type="journal article" date="2011" name="Stand. Genomic Sci.">
        <title>Complete genome sequence of Truepera radiovictrix type strain (RQ-24).</title>
        <authorList>
            <person name="Ivanova N."/>
            <person name="Rohde C."/>
            <person name="Munk C."/>
            <person name="Nolan M."/>
            <person name="Lucas S."/>
            <person name="Del Rio T.G."/>
            <person name="Tice H."/>
            <person name="Deshpande S."/>
            <person name="Cheng J.F."/>
            <person name="Tapia R."/>
            <person name="Han C."/>
            <person name="Goodwin L."/>
            <person name="Pitluck S."/>
            <person name="Liolios K."/>
            <person name="Mavromatis K."/>
            <person name="Mikhailova N."/>
            <person name="Pati A."/>
            <person name="Chen A."/>
            <person name="Palaniappan K."/>
            <person name="Land M."/>
            <person name="Hauser L."/>
            <person name="Chang Y.J."/>
            <person name="Jeffries C.D."/>
            <person name="Brambilla E."/>
            <person name="Rohde M."/>
            <person name="Goker M."/>
            <person name="Tindall B.J."/>
            <person name="Woyke T."/>
            <person name="Bristow J."/>
            <person name="Eisen J.A."/>
            <person name="Markowitz V."/>
            <person name="Hugenholtz P."/>
            <person name="Kyrpides N.C."/>
            <person name="Klenk H.P."/>
            <person name="Lapidus A."/>
        </authorList>
    </citation>
    <scope>NUCLEOTIDE SEQUENCE [LARGE SCALE GENOMIC DNA]</scope>
    <source>
        <strain evidence="6">DSM 17093 / CIP 108686 / LMG 22925 / RQ-24</strain>
    </source>
</reference>
<dbReference type="GO" id="GO:0016757">
    <property type="term" value="F:glycosyltransferase activity"/>
    <property type="evidence" value="ECO:0007669"/>
    <property type="project" value="UniProtKB-KW"/>
</dbReference>
<keyword evidence="3 5" id="KW-0808">Transferase</keyword>
<keyword evidence="6" id="KW-1185">Reference proteome</keyword>
<protein>
    <submittedName>
        <fullName evidence="5">Glycosyl transferase group 1</fullName>
    </submittedName>
</protein>
<dbReference type="eggNOG" id="COG0438">
    <property type="taxonomic scope" value="Bacteria"/>
</dbReference>
<dbReference type="PANTHER" id="PTHR12526:SF640">
    <property type="entry name" value="COLANIC ACID BIOSYNTHESIS GLYCOSYLTRANSFERASE WCAL-RELATED"/>
    <property type="match status" value="1"/>
</dbReference>
<dbReference type="PANTHER" id="PTHR12526">
    <property type="entry name" value="GLYCOSYLTRANSFERASE"/>
    <property type="match status" value="1"/>
</dbReference>
<accession>D7CTL4</accession>
<keyword evidence="2" id="KW-0328">Glycosyltransferase</keyword>
<gene>
    <name evidence="5" type="ordered locus">Trad_0735</name>
</gene>
<dbReference type="HOGENOM" id="CLU_009583_14_2_0"/>
<dbReference type="KEGG" id="tra:Trad_0735"/>
<name>D7CTL4_TRURR</name>
<proteinExistence type="inferred from homology"/>
<dbReference type="OrthoDB" id="9806653at2"/>
<dbReference type="Gene3D" id="3.40.50.2000">
    <property type="entry name" value="Glycogen Phosphorylase B"/>
    <property type="match status" value="2"/>
</dbReference>
<evidence type="ECO:0000256" key="2">
    <source>
        <dbReference type="ARBA" id="ARBA00022676"/>
    </source>
</evidence>
<evidence type="ECO:0000313" key="5">
    <source>
        <dbReference type="EMBL" id="ADI13871.1"/>
    </source>
</evidence>
<dbReference type="AlphaFoldDB" id="D7CTL4"/>